<dbReference type="GO" id="GO:0003677">
    <property type="term" value="F:DNA binding"/>
    <property type="evidence" value="ECO:0007669"/>
    <property type="project" value="UniProtKB-KW"/>
</dbReference>
<feature type="region of interest" description="Disordered" evidence="7">
    <location>
        <begin position="1"/>
        <end position="72"/>
    </location>
</feature>
<evidence type="ECO:0000313" key="10">
    <source>
        <dbReference type="Proteomes" id="UP000324585"/>
    </source>
</evidence>
<dbReference type="PANTHER" id="PTHR13215">
    <property type="entry name" value="RNA POLYMERASE II TRANSCRIPTIONAL COACTIVATOR"/>
    <property type="match status" value="1"/>
</dbReference>
<dbReference type="OrthoDB" id="2505440at2759"/>
<dbReference type="GO" id="GO:0060261">
    <property type="term" value="P:positive regulation of transcription initiation by RNA polymerase II"/>
    <property type="evidence" value="ECO:0007669"/>
    <property type="project" value="InterPro"/>
</dbReference>
<comment type="caution">
    <text evidence="9">The sequence shown here is derived from an EMBL/GenBank/DDBJ whole genome shotgun (WGS) entry which is preliminary data.</text>
</comment>
<keyword evidence="10" id="KW-1185">Reference proteome</keyword>
<feature type="compositionally biased region" description="Basic and acidic residues" evidence="7">
    <location>
        <begin position="58"/>
        <end position="70"/>
    </location>
</feature>
<feature type="compositionally biased region" description="Basic and acidic residues" evidence="7">
    <location>
        <begin position="1"/>
        <end position="12"/>
    </location>
</feature>
<dbReference type="Pfam" id="PF02229">
    <property type="entry name" value="PC4"/>
    <property type="match status" value="1"/>
</dbReference>
<dbReference type="Proteomes" id="UP000324585">
    <property type="component" value="Unassembled WGS sequence"/>
</dbReference>
<proteinExistence type="inferred from homology"/>
<dbReference type="InterPro" id="IPR003173">
    <property type="entry name" value="PC4_C"/>
</dbReference>
<evidence type="ECO:0000259" key="8">
    <source>
        <dbReference type="Pfam" id="PF02229"/>
    </source>
</evidence>
<evidence type="ECO:0000256" key="5">
    <source>
        <dbReference type="ARBA" id="ARBA00023163"/>
    </source>
</evidence>
<evidence type="ECO:0000256" key="1">
    <source>
        <dbReference type="ARBA" id="ARBA00004123"/>
    </source>
</evidence>
<dbReference type="AlphaFoldDB" id="A0A5J4Z0Y3"/>
<organism evidence="9 10">
    <name type="scientific">Porphyridium purpureum</name>
    <name type="common">Red alga</name>
    <name type="synonym">Porphyridium cruentum</name>
    <dbReference type="NCBI Taxonomy" id="35688"/>
    <lineage>
        <taxon>Eukaryota</taxon>
        <taxon>Rhodophyta</taxon>
        <taxon>Bangiophyceae</taxon>
        <taxon>Porphyridiales</taxon>
        <taxon>Porphyridiaceae</taxon>
        <taxon>Porphyridium</taxon>
    </lineage>
</organism>
<protein>
    <submittedName>
        <fullName evidence="9">Putative RNA polymerase II transcriptional coactivator</fullName>
    </submittedName>
</protein>
<accession>A0A5J4Z0Y3</accession>
<name>A0A5J4Z0Y3_PORPP</name>
<dbReference type="InterPro" id="IPR045125">
    <property type="entry name" value="Sub1/Tcp4-like"/>
</dbReference>
<reference evidence="10" key="1">
    <citation type="journal article" date="2019" name="Nat. Commun.">
        <title>Expansion of phycobilisome linker gene families in mesophilic red algae.</title>
        <authorList>
            <person name="Lee J."/>
            <person name="Kim D."/>
            <person name="Bhattacharya D."/>
            <person name="Yoon H.S."/>
        </authorList>
    </citation>
    <scope>NUCLEOTIDE SEQUENCE [LARGE SCALE GENOMIC DNA]</scope>
    <source>
        <strain evidence="10">CCMP 1328</strain>
    </source>
</reference>
<dbReference type="GO" id="GO:0005634">
    <property type="term" value="C:nucleus"/>
    <property type="evidence" value="ECO:0007669"/>
    <property type="project" value="UniProtKB-SubCell"/>
</dbReference>
<evidence type="ECO:0000313" key="9">
    <source>
        <dbReference type="EMBL" id="KAA8496792.1"/>
    </source>
</evidence>
<keyword evidence="5" id="KW-0804">Transcription</keyword>
<dbReference type="InterPro" id="IPR009044">
    <property type="entry name" value="ssDNA-bd_transcriptional_reg"/>
</dbReference>
<evidence type="ECO:0000256" key="4">
    <source>
        <dbReference type="ARBA" id="ARBA00023125"/>
    </source>
</evidence>
<dbReference type="Gene3D" id="2.30.31.10">
    <property type="entry name" value="Transcriptional Coactivator Pc4, Chain A"/>
    <property type="match status" value="1"/>
</dbReference>
<dbReference type="EMBL" id="VRMN01000002">
    <property type="protein sequence ID" value="KAA8496792.1"/>
    <property type="molecule type" value="Genomic_DNA"/>
</dbReference>
<evidence type="ECO:0000256" key="6">
    <source>
        <dbReference type="ARBA" id="ARBA00023242"/>
    </source>
</evidence>
<comment type="subcellular location">
    <subcellularLocation>
        <location evidence="1">Nucleus</location>
    </subcellularLocation>
</comment>
<evidence type="ECO:0000256" key="2">
    <source>
        <dbReference type="ARBA" id="ARBA00009001"/>
    </source>
</evidence>
<evidence type="ECO:0000256" key="7">
    <source>
        <dbReference type="SAM" id="MobiDB-lite"/>
    </source>
</evidence>
<keyword evidence="6" id="KW-0539">Nucleus</keyword>
<sequence>MNQPLELKEEAGGRYLEVEIDDDGEDEEDEEDVEYEEVEEHGAKRKREDEGPAVSARATERPQKMKRNEQGELFLDLGSKKRLTVRVFQNRVGIDIREYYEKDGKQLPGKKGIWLTEEQFHKILTNQDEVKTTAKNALR</sequence>
<dbReference type="GO" id="GO:0003713">
    <property type="term" value="F:transcription coactivator activity"/>
    <property type="evidence" value="ECO:0007669"/>
    <property type="project" value="InterPro"/>
</dbReference>
<dbReference type="SUPFAM" id="SSF54447">
    <property type="entry name" value="ssDNA-binding transcriptional regulator domain"/>
    <property type="match status" value="1"/>
</dbReference>
<evidence type="ECO:0000256" key="3">
    <source>
        <dbReference type="ARBA" id="ARBA00023015"/>
    </source>
</evidence>
<feature type="compositionally biased region" description="Basic and acidic residues" evidence="7">
    <location>
        <begin position="40"/>
        <end position="50"/>
    </location>
</feature>
<comment type="similarity">
    <text evidence="2">Belongs to the transcriptional coactivator PC4 family.</text>
</comment>
<keyword evidence="3" id="KW-0805">Transcription regulation</keyword>
<feature type="compositionally biased region" description="Acidic residues" evidence="7">
    <location>
        <begin position="18"/>
        <end position="39"/>
    </location>
</feature>
<feature type="domain" description="Transcriptional coactivator p15 (PC4) C-terminal" evidence="8">
    <location>
        <begin position="76"/>
        <end position="124"/>
    </location>
</feature>
<gene>
    <name evidence="9" type="ORF">FVE85_0521</name>
</gene>
<keyword evidence="4" id="KW-0238">DNA-binding</keyword>